<evidence type="ECO:0000256" key="7">
    <source>
        <dbReference type="ARBA" id="ARBA00023014"/>
    </source>
</evidence>
<evidence type="ECO:0000256" key="8">
    <source>
        <dbReference type="ARBA" id="ARBA00023239"/>
    </source>
</evidence>
<dbReference type="GO" id="GO:0009228">
    <property type="term" value="P:thiamine biosynthetic process"/>
    <property type="evidence" value="ECO:0007669"/>
    <property type="project" value="InterPro"/>
</dbReference>
<evidence type="ECO:0000313" key="10">
    <source>
        <dbReference type="Proteomes" id="UP001372338"/>
    </source>
</evidence>
<gene>
    <name evidence="9" type="ORF">RIF29_32691</name>
</gene>
<dbReference type="PANTHER" id="PTHR30557:SF1">
    <property type="entry name" value="PHOSPHOMETHYLPYRIMIDINE SYNTHASE, CHLOROPLASTIC"/>
    <property type="match status" value="1"/>
</dbReference>
<keyword evidence="5" id="KW-0862">Zinc</keyword>
<keyword evidence="6" id="KW-0408">Iron</keyword>
<keyword evidence="8" id="KW-0456">Lyase</keyword>
<evidence type="ECO:0000256" key="4">
    <source>
        <dbReference type="ARBA" id="ARBA00022723"/>
    </source>
</evidence>
<evidence type="ECO:0000256" key="1">
    <source>
        <dbReference type="ARBA" id="ARBA00001966"/>
    </source>
</evidence>
<keyword evidence="7" id="KW-0411">Iron-sulfur</keyword>
<name>A0AAN9EKZ0_CROPI</name>
<protein>
    <submittedName>
        <fullName evidence="9">Uncharacterized protein</fullName>
    </submittedName>
</protein>
<evidence type="ECO:0000256" key="3">
    <source>
        <dbReference type="ARBA" id="ARBA00022691"/>
    </source>
</evidence>
<dbReference type="Pfam" id="PF01964">
    <property type="entry name" value="ThiC_Rad_SAM"/>
    <property type="match status" value="1"/>
</dbReference>
<keyword evidence="10" id="KW-1185">Reference proteome</keyword>
<evidence type="ECO:0000313" key="9">
    <source>
        <dbReference type="EMBL" id="KAK7258181.1"/>
    </source>
</evidence>
<keyword evidence="2" id="KW-0004">4Fe-4S</keyword>
<keyword evidence="4" id="KW-0479">Metal-binding</keyword>
<dbReference type="EMBL" id="JAYWIO010000006">
    <property type="protein sequence ID" value="KAK7258181.1"/>
    <property type="molecule type" value="Genomic_DNA"/>
</dbReference>
<sequence length="152" mass="16935">MQKQLEWCNEAPFYTLGPLTIDITPSYDHITSAIGANIGALGTVLCYVTPKEHIGLTNWDDVKARVITYKSHPHAQAWDDALTEYAEKHGYGDAEEALKQGMEAMSAEFRAAKKTISGRGHNFTLTLYTLWNKSSLPKLQFIQLVNNSLGSF</sequence>
<dbReference type="Gene3D" id="3.20.20.540">
    <property type="entry name" value="Radical SAM ThiC family, central domain"/>
    <property type="match status" value="1"/>
</dbReference>
<dbReference type="InterPro" id="IPR038521">
    <property type="entry name" value="ThiC/Bza_core_dom"/>
</dbReference>
<accession>A0AAN9EKZ0</accession>
<proteinExistence type="predicted"/>
<dbReference type="Proteomes" id="UP001372338">
    <property type="component" value="Unassembled WGS sequence"/>
</dbReference>
<dbReference type="InterPro" id="IPR002817">
    <property type="entry name" value="ThiC/BzaA/B"/>
</dbReference>
<dbReference type="AlphaFoldDB" id="A0AAN9EKZ0"/>
<comment type="caution">
    <text evidence="9">The sequence shown here is derived from an EMBL/GenBank/DDBJ whole genome shotgun (WGS) entry which is preliminary data.</text>
</comment>
<evidence type="ECO:0000256" key="2">
    <source>
        <dbReference type="ARBA" id="ARBA00022485"/>
    </source>
</evidence>
<reference evidence="9 10" key="1">
    <citation type="submission" date="2024-01" db="EMBL/GenBank/DDBJ databases">
        <title>The genomes of 5 underutilized Papilionoideae crops provide insights into root nodulation and disease resistanc.</title>
        <authorList>
            <person name="Yuan L."/>
        </authorList>
    </citation>
    <scope>NUCLEOTIDE SEQUENCE [LARGE SCALE GENOMIC DNA]</scope>
    <source>
        <strain evidence="9">ZHUSHIDOU_FW_LH</strain>
        <tissue evidence="9">Leaf</tissue>
    </source>
</reference>
<dbReference type="GO" id="GO:0016829">
    <property type="term" value="F:lyase activity"/>
    <property type="evidence" value="ECO:0007669"/>
    <property type="project" value="UniProtKB-KW"/>
</dbReference>
<dbReference type="GO" id="GO:0046872">
    <property type="term" value="F:metal ion binding"/>
    <property type="evidence" value="ECO:0007669"/>
    <property type="project" value="UniProtKB-KW"/>
</dbReference>
<keyword evidence="3" id="KW-0949">S-adenosyl-L-methionine</keyword>
<dbReference type="PANTHER" id="PTHR30557">
    <property type="entry name" value="THIAMINE BIOSYNTHESIS PROTEIN THIC"/>
    <property type="match status" value="1"/>
</dbReference>
<evidence type="ECO:0000256" key="5">
    <source>
        <dbReference type="ARBA" id="ARBA00022833"/>
    </source>
</evidence>
<comment type="cofactor">
    <cofactor evidence="1">
        <name>[4Fe-4S] cluster</name>
        <dbReference type="ChEBI" id="CHEBI:49883"/>
    </cofactor>
</comment>
<organism evidence="9 10">
    <name type="scientific">Crotalaria pallida</name>
    <name type="common">Smooth rattlebox</name>
    <name type="synonym">Crotalaria striata</name>
    <dbReference type="NCBI Taxonomy" id="3830"/>
    <lineage>
        <taxon>Eukaryota</taxon>
        <taxon>Viridiplantae</taxon>
        <taxon>Streptophyta</taxon>
        <taxon>Embryophyta</taxon>
        <taxon>Tracheophyta</taxon>
        <taxon>Spermatophyta</taxon>
        <taxon>Magnoliopsida</taxon>
        <taxon>eudicotyledons</taxon>
        <taxon>Gunneridae</taxon>
        <taxon>Pentapetalae</taxon>
        <taxon>rosids</taxon>
        <taxon>fabids</taxon>
        <taxon>Fabales</taxon>
        <taxon>Fabaceae</taxon>
        <taxon>Papilionoideae</taxon>
        <taxon>50 kb inversion clade</taxon>
        <taxon>genistoids sensu lato</taxon>
        <taxon>core genistoids</taxon>
        <taxon>Crotalarieae</taxon>
        <taxon>Crotalaria</taxon>
    </lineage>
</organism>
<dbReference type="GO" id="GO:0051539">
    <property type="term" value="F:4 iron, 4 sulfur cluster binding"/>
    <property type="evidence" value="ECO:0007669"/>
    <property type="project" value="UniProtKB-KW"/>
</dbReference>
<evidence type="ECO:0000256" key="6">
    <source>
        <dbReference type="ARBA" id="ARBA00023004"/>
    </source>
</evidence>